<dbReference type="PROSITE" id="PS50106">
    <property type="entry name" value="PDZ"/>
    <property type="match status" value="1"/>
</dbReference>
<dbReference type="InterPro" id="IPR001478">
    <property type="entry name" value="PDZ"/>
</dbReference>
<dbReference type="InterPro" id="IPR046450">
    <property type="entry name" value="PA_dom_sf"/>
</dbReference>
<dbReference type="SMART" id="SM00228">
    <property type="entry name" value="PDZ"/>
    <property type="match status" value="1"/>
</dbReference>
<dbReference type="PANTHER" id="PTHR12147:SF26">
    <property type="entry name" value="PEPTIDASE M28 DOMAIN-CONTAINING PROTEIN"/>
    <property type="match status" value="1"/>
</dbReference>
<dbReference type="SUPFAM" id="SSF52025">
    <property type="entry name" value="PA domain"/>
    <property type="match status" value="1"/>
</dbReference>
<dbReference type="Pfam" id="PF02225">
    <property type="entry name" value="PA"/>
    <property type="match status" value="1"/>
</dbReference>
<dbReference type="InterPro" id="IPR003137">
    <property type="entry name" value="PA_domain"/>
</dbReference>
<dbReference type="STRING" id="1895771.BGO89_04585"/>
<sequence length="607" mass="64403">MDRIVRFSLPLLAAPVLLTAQTATTPEAQQLLQHVQYLASPELEGRGPGTEGNTKAAAYIEDQFRKAGLKPGAGASFQQSFTMPVGMKLTGTNSVMFDVLVERPGIPLDQLKPTKIGWKLGIDYQPYAFSESGTVTGAVVFAGYGISAPDKGYDDYAGIDVKGKIVLVLRGVPKWADKDEALKAHGALRKKATIARDKGAVAVCFVNQQGDLSDVLEPFGMERFGKNSGIIAVQVRRTPCARIFPPKETSLFVAEGSIEKTKKPASFALKNTTATLTVTIEGVDATTSNVIGIVPGTDPALAKEVVVVGAHFDHLGLGDENSLSTAKGPAIHPGADDNASGTAGMMELARRFAAAPGKRTIAFIGFSGEEKGLVGSKHFTNNPTIALSDVVAMVNLDMIGRLKDNKLNIQGTGTATEWPDIIERAKADLPFVISTTADGFGPSDHSSFTAKNIPVLFFFTGLHTDYHRPSDTYDKINYDGQAQVVTMVERTVRDIAALPVRPVFTQAPASPGKQQSASAGFKVTLGVIPDYSDDPQGLRITGVKPGSPAEKGGLQADDIITKMGSTTIKNIYDLTSVLGERNPGDVVDVTVLRNGTSKSMKVTLTGK</sequence>
<accession>A0A1M3L601</accession>
<name>A0A1M3L601_9BACT</name>
<feature type="chain" id="PRO_5012905938" description="PDZ domain-containing protein" evidence="1">
    <location>
        <begin position="23"/>
        <end position="607"/>
    </location>
</feature>
<dbReference type="GO" id="GO:0006508">
    <property type="term" value="P:proteolysis"/>
    <property type="evidence" value="ECO:0007669"/>
    <property type="project" value="InterPro"/>
</dbReference>
<feature type="signal peptide" evidence="1">
    <location>
        <begin position="1"/>
        <end position="22"/>
    </location>
</feature>
<dbReference type="InterPro" id="IPR007484">
    <property type="entry name" value="Peptidase_M28"/>
</dbReference>
<evidence type="ECO:0000256" key="1">
    <source>
        <dbReference type="SAM" id="SignalP"/>
    </source>
</evidence>
<dbReference type="PANTHER" id="PTHR12147">
    <property type="entry name" value="METALLOPEPTIDASE M28 FAMILY MEMBER"/>
    <property type="match status" value="1"/>
</dbReference>
<dbReference type="SUPFAM" id="SSF53187">
    <property type="entry name" value="Zn-dependent exopeptidases"/>
    <property type="match status" value="1"/>
</dbReference>
<dbReference type="Proteomes" id="UP000184233">
    <property type="component" value="Unassembled WGS sequence"/>
</dbReference>
<dbReference type="Gene3D" id="3.40.630.10">
    <property type="entry name" value="Zn peptidases"/>
    <property type="match status" value="2"/>
</dbReference>
<evidence type="ECO:0000259" key="2">
    <source>
        <dbReference type="PROSITE" id="PS50106"/>
    </source>
</evidence>
<dbReference type="EMBL" id="MKVH01000003">
    <property type="protein sequence ID" value="OJX60975.1"/>
    <property type="molecule type" value="Genomic_DNA"/>
</dbReference>
<proteinExistence type="predicted"/>
<feature type="domain" description="PDZ" evidence="2">
    <location>
        <begin position="513"/>
        <end position="595"/>
    </location>
</feature>
<dbReference type="Pfam" id="PF13180">
    <property type="entry name" value="PDZ_2"/>
    <property type="match status" value="1"/>
</dbReference>
<dbReference type="Gene3D" id="3.50.30.30">
    <property type="match status" value="1"/>
</dbReference>
<evidence type="ECO:0000313" key="4">
    <source>
        <dbReference type="Proteomes" id="UP000184233"/>
    </source>
</evidence>
<evidence type="ECO:0000313" key="3">
    <source>
        <dbReference type="EMBL" id="OJX60975.1"/>
    </source>
</evidence>
<reference evidence="3 4" key="1">
    <citation type="submission" date="2016-09" db="EMBL/GenBank/DDBJ databases">
        <title>Genome-resolved meta-omics ties microbial dynamics to process performance in biotechnology for thiocyanate degradation.</title>
        <authorList>
            <person name="Kantor R.S."/>
            <person name="Huddy R.J."/>
            <person name="Iyer R."/>
            <person name="Thomas B.C."/>
            <person name="Brown C.T."/>
            <person name="Anantharaman K."/>
            <person name="Tringe S."/>
            <person name="Hettich R.L."/>
            <person name="Harrison S.T."/>
            <person name="Banfield J.F."/>
        </authorList>
    </citation>
    <scope>NUCLEOTIDE SEQUENCE [LARGE SCALE GENOMIC DNA]</scope>
    <source>
        <strain evidence="3">59-99</strain>
    </source>
</reference>
<dbReference type="AlphaFoldDB" id="A0A1M3L601"/>
<organism evidence="3 4">
    <name type="scientific">Candidatus Kapaibacterium thiocyanatum</name>
    <dbReference type="NCBI Taxonomy" id="1895771"/>
    <lineage>
        <taxon>Bacteria</taxon>
        <taxon>Pseudomonadati</taxon>
        <taxon>Candidatus Kapaibacteriota</taxon>
        <taxon>Candidatus Kapaibacteriia</taxon>
        <taxon>Candidatus Kapaibacteriales</taxon>
        <taxon>Candidatus Kapaibacteriaceae</taxon>
        <taxon>Candidatus Kapaibacterium</taxon>
    </lineage>
</organism>
<dbReference type="Gene3D" id="2.30.42.10">
    <property type="match status" value="1"/>
</dbReference>
<dbReference type="Pfam" id="PF04389">
    <property type="entry name" value="Peptidase_M28"/>
    <property type="match status" value="1"/>
</dbReference>
<dbReference type="SUPFAM" id="SSF50156">
    <property type="entry name" value="PDZ domain-like"/>
    <property type="match status" value="1"/>
</dbReference>
<gene>
    <name evidence="3" type="ORF">BGO89_04585</name>
</gene>
<keyword evidence="1" id="KW-0732">Signal</keyword>
<dbReference type="InterPro" id="IPR036034">
    <property type="entry name" value="PDZ_sf"/>
</dbReference>
<dbReference type="GO" id="GO:0008235">
    <property type="term" value="F:metalloexopeptidase activity"/>
    <property type="evidence" value="ECO:0007669"/>
    <property type="project" value="InterPro"/>
</dbReference>
<dbReference type="InterPro" id="IPR045175">
    <property type="entry name" value="M28_fam"/>
</dbReference>
<comment type="caution">
    <text evidence="3">The sequence shown here is derived from an EMBL/GenBank/DDBJ whole genome shotgun (WGS) entry which is preliminary data.</text>
</comment>
<protein>
    <recommendedName>
        <fullName evidence="2">PDZ domain-containing protein</fullName>
    </recommendedName>
</protein>